<evidence type="ECO:0000313" key="3">
    <source>
        <dbReference type="Proteomes" id="UP000256913"/>
    </source>
</evidence>
<dbReference type="EMBL" id="QUMQ01000001">
    <property type="protein sequence ID" value="REG00157.1"/>
    <property type="molecule type" value="Genomic_DNA"/>
</dbReference>
<proteinExistence type="predicted"/>
<evidence type="ECO:0000259" key="1">
    <source>
        <dbReference type="Pfam" id="PF03372"/>
    </source>
</evidence>
<name>A0A3D9ZRZ7_9ACTN</name>
<dbReference type="GO" id="GO:0003824">
    <property type="term" value="F:catalytic activity"/>
    <property type="evidence" value="ECO:0007669"/>
    <property type="project" value="InterPro"/>
</dbReference>
<gene>
    <name evidence="2" type="ORF">DFJ67_6207</name>
</gene>
<evidence type="ECO:0000313" key="2">
    <source>
        <dbReference type="EMBL" id="REG00157.1"/>
    </source>
</evidence>
<feature type="domain" description="Endonuclease/exonuclease/phosphatase" evidence="1">
    <location>
        <begin position="59"/>
        <end position="263"/>
    </location>
</feature>
<reference evidence="2 3" key="1">
    <citation type="submission" date="2018-08" db="EMBL/GenBank/DDBJ databases">
        <title>Sequencing the genomes of 1000 actinobacteria strains.</title>
        <authorList>
            <person name="Klenk H.-P."/>
        </authorList>
    </citation>
    <scope>NUCLEOTIDE SEQUENCE [LARGE SCALE GENOMIC DNA]</scope>
    <source>
        <strain evidence="2 3">DSM 44099</strain>
    </source>
</reference>
<organism evidence="2 3">
    <name type="scientific">Asanoa ferruginea</name>
    <dbReference type="NCBI Taxonomy" id="53367"/>
    <lineage>
        <taxon>Bacteria</taxon>
        <taxon>Bacillati</taxon>
        <taxon>Actinomycetota</taxon>
        <taxon>Actinomycetes</taxon>
        <taxon>Micromonosporales</taxon>
        <taxon>Micromonosporaceae</taxon>
        <taxon>Asanoa</taxon>
    </lineage>
</organism>
<dbReference type="InterPro" id="IPR036691">
    <property type="entry name" value="Endo/exonu/phosph_ase_sf"/>
</dbReference>
<dbReference type="InterPro" id="IPR005135">
    <property type="entry name" value="Endo/exonuclease/phosphatase"/>
</dbReference>
<dbReference type="SUPFAM" id="SSF56219">
    <property type="entry name" value="DNase I-like"/>
    <property type="match status" value="1"/>
</dbReference>
<dbReference type="AlphaFoldDB" id="A0A3D9ZRZ7"/>
<dbReference type="Pfam" id="PF03372">
    <property type="entry name" value="Exo_endo_phos"/>
    <property type="match status" value="1"/>
</dbReference>
<dbReference type="Proteomes" id="UP000256913">
    <property type="component" value="Unassembled WGS sequence"/>
</dbReference>
<sequence length="276" mass="28920">MHRLDWRAMAARRSLVFGAWLLVAAALLGGSVAPPPIPQAVRLLQLNLCASGQAACYTGRSIDEAAKVIRETRPDVVTLNEICEGDVATLGAVLAGVHGEPVASGFEAAPDRPSGGPTICGRNGQPYGIGLVARRPAAPFETIGGVYPVQDPVDPEERAWLCLLAAVDVCTTHLAGFDATAALHQCQHLFGVTLPALHERAGYRPTIVAGDLNLRYGAPPDLRPCIPPGYRWLGDGGLQHVLATTDLAVPTMRAIDLAKTTDHPGLLVTVGLTGTA</sequence>
<accession>A0A3D9ZRZ7</accession>
<comment type="caution">
    <text evidence="2">The sequence shown here is derived from an EMBL/GenBank/DDBJ whole genome shotgun (WGS) entry which is preliminary data.</text>
</comment>
<dbReference type="Gene3D" id="3.60.10.10">
    <property type="entry name" value="Endonuclease/exonuclease/phosphatase"/>
    <property type="match status" value="1"/>
</dbReference>
<protein>
    <recommendedName>
        <fullName evidence="1">Endonuclease/exonuclease/phosphatase domain-containing protein</fullName>
    </recommendedName>
</protein>
<keyword evidence="3" id="KW-1185">Reference proteome</keyword>